<proteinExistence type="inferred from homology"/>
<keyword evidence="4 6" id="KW-1133">Transmembrane helix</keyword>
<dbReference type="PANTHER" id="PTHR23427:SF2">
    <property type="entry name" value="SURFEIT LOCUS PROTEIN 1"/>
    <property type="match status" value="1"/>
</dbReference>
<organism evidence="7 8">
    <name type="scientific">Pseudooceanicola algae</name>
    <dbReference type="NCBI Taxonomy" id="1537215"/>
    <lineage>
        <taxon>Bacteria</taxon>
        <taxon>Pseudomonadati</taxon>
        <taxon>Pseudomonadota</taxon>
        <taxon>Alphaproteobacteria</taxon>
        <taxon>Rhodobacterales</taxon>
        <taxon>Paracoccaceae</taxon>
        <taxon>Pseudooceanicola</taxon>
    </lineage>
</organism>
<dbReference type="RefSeq" id="WP_119838631.1">
    <property type="nucleotide sequence ID" value="NZ_CP060436.1"/>
</dbReference>
<reference evidence="7 8" key="1">
    <citation type="submission" date="2020-08" db="EMBL/GenBank/DDBJ databases">
        <title>Genome sequence of Rhodobacteraceae bacterium Lw-13e.</title>
        <authorList>
            <person name="Poehlein A."/>
            <person name="Wolter L."/>
            <person name="Daniel R."/>
            <person name="Brinkhoff T."/>
        </authorList>
    </citation>
    <scope>NUCLEOTIDE SEQUENCE [LARGE SCALE GENOMIC DNA]</scope>
    <source>
        <strain evidence="7 8">Lw-13e</strain>
    </source>
</reference>
<evidence type="ECO:0000256" key="3">
    <source>
        <dbReference type="ARBA" id="ARBA00022692"/>
    </source>
</evidence>
<comment type="similarity">
    <text evidence="2 6">Belongs to the SURF1 family.</text>
</comment>
<keyword evidence="5 6" id="KW-0472">Membrane</keyword>
<dbReference type="Proteomes" id="UP000283786">
    <property type="component" value="Chromosome"/>
</dbReference>
<comment type="subcellular location">
    <subcellularLocation>
        <location evidence="6">Cell membrane</location>
        <topology evidence="6">Multi-pass membrane protein</topology>
    </subcellularLocation>
    <subcellularLocation>
        <location evidence="1">Membrane</location>
    </subcellularLocation>
</comment>
<protein>
    <recommendedName>
        <fullName evidence="6">SURF1-like protein</fullName>
    </recommendedName>
</protein>
<gene>
    <name evidence="7" type="ORF">PSAL_001570</name>
</gene>
<evidence type="ECO:0000313" key="8">
    <source>
        <dbReference type="Proteomes" id="UP000283786"/>
    </source>
</evidence>
<dbReference type="Pfam" id="PF02104">
    <property type="entry name" value="SURF1"/>
    <property type="match status" value="1"/>
</dbReference>
<dbReference type="KEGG" id="palw:PSAL_001570"/>
<evidence type="ECO:0000313" key="7">
    <source>
        <dbReference type="EMBL" id="QPM88954.1"/>
    </source>
</evidence>
<dbReference type="AlphaFoldDB" id="A0A418SI70"/>
<evidence type="ECO:0000256" key="6">
    <source>
        <dbReference type="RuleBase" id="RU363076"/>
    </source>
</evidence>
<keyword evidence="8" id="KW-1185">Reference proteome</keyword>
<evidence type="ECO:0000256" key="4">
    <source>
        <dbReference type="ARBA" id="ARBA00022989"/>
    </source>
</evidence>
<evidence type="ECO:0000256" key="5">
    <source>
        <dbReference type="ARBA" id="ARBA00023136"/>
    </source>
</evidence>
<dbReference type="EMBL" id="CP060436">
    <property type="protein sequence ID" value="QPM88954.1"/>
    <property type="molecule type" value="Genomic_DNA"/>
</dbReference>
<dbReference type="CDD" id="cd06662">
    <property type="entry name" value="SURF1"/>
    <property type="match status" value="1"/>
</dbReference>
<feature type="transmembrane region" description="Helical" evidence="6">
    <location>
        <begin position="200"/>
        <end position="218"/>
    </location>
</feature>
<dbReference type="InterPro" id="IPR045214">
    <property type="entry name" value="Surf1/Surf4"/>
</dbReference>
<evidence type="ECO:0000256" key="1">
    <source>
        <dbReference type="ARBA" id="ARBA00004370"/>
    </source>
</evidence>
<keyword evidence="6" id="KW-1003">Cell membrane</keyword>
<dbReference type="PANTHER" id="PTHR23427">
    <property type="entry name" value="SURFEIT LOCUS PROTEIN"/>
    <property type="match status" value="1"/>
</dbReference>
<keyword evidence="3 6" id="KW-0812">Transmembrane</keyword>
<dbReference type="InterPro" id="IPR002994">
    <property type="entry name" value="Surf1/Shy1"/>
</dbReference>
<accession>A0A418SI70</accession>
<name>A0A418SI70_9RHOB</name>
<dbReference type="PROSITE" id="PS50895">
    <property type="entry name" value="SURF1"/>
    <property type="match status" value="1"/>
</dbReference>
<dbReference type="OrthoDB" id="6079986at2"/>
<sequence>MRGKLIGSVVLGAAGLALLVSLGNWQVRRLDWKLGVIDRIETRMAAAPVALPVSPDPEADAYRAVEVAGRFTGRTLRVQSAMEGFGAGYHLIQALETPADGSLLIDRGFVPQGQPLPPAPTGAVTITGNLLWPDEQDGFTPDPDRQAGLFYARDVPSMAGLLGTRALMVVRRDGPAGGGALVVAPVGTAGIRNDHRGYAITWYSLAAVWLVMSGFLIYRMAKQSKGKAA</sequence>
<dbReference type="GO" id="GO:0005886">
    <property type="term" value="C:plasma membrane"/>
    <property type="evidence" value="ECO:0007669"/>
    <property type="project" value="UniProtKB-SubCell"/>
</dbReference>
<evidence type="ECO:0000256" key="2">
    <source>
        <dbReference type="ARBA" id="ARBA00007165"/>
    </source>
</evidence>
<comment type="caution">
    <text evidence="6">Lacks conserved residue(s) required for the propagation of feature annotation.</text>
</comment>